<accession>A0A819SRM8</accession>
<feature type="compositionally biased region" description="Basic and acidic residues" evidence="1">
    <location>
        <begin position="330"/>
        <end position="341"/>
    </location>
</feature>
<feature type="compositionally biased region" description="Low complexity" evidence="1">
    <location>
        <begin position="366"/>
        <end position="377"/>
    </location>
</feature>
<feature type="compositionally biased region" description="Acidic residues" evidence="1">
    <location>
        <begin position="410"/>
        <end position="426"/>
    </location>
</feature>
<evidence type="ECO:0000313" key="3">
    <source>
        <dbReference type="Proteomes" id="UP000663842"/>
    </source>
</evidence>
<sequence length="456" mass="52966">MASNNSRSSSVSCTDSGISCSSTFSTVNPQYACYWTPNCNGYHEFDDCPIRSRQLRGKLGIYYSPNAVFKRFMRDQINGLQLESNPTGCTMVNLLIYKIENDETWLLFATKLLRQQQQKNAVKPSQQLLLALPSSNPSKKDELQKDTAARVLEYITNETEVTKNIRSRLKRFFFVDASVIYPLLLNTEEVNRLKTDFSTNEEIRSLHWFPLSMVLSRMPQWDDYLRMEATEKELAQIRHNFPEQMKLNTDNQEYTMWSPTQSFHFGGRGEMNVTLGVPRLRQLLMVASQKFISITRKAKRLQRRWSRLLFSQLLKNFNIHEKLSLKLNDHKSKEKANRNDEKEYDDDDDNNNNNEENETDVEEAIQDNQDQNDQTNTSKITIKEDVIDDDDDDDVDVDVPVLDISKEEINNDDEQQVPGNEEDNNDEPPSKKAKKINTKTTPMDNMTYNERFGVCI</sequence>
<gene>
    <name evidence="2" type="ORF">UXM345_LOCUS20000</name>
</gene>
<dbReference type="Proteomes" id="UP000663842">
    <property type="component" value="Unassembled WGS sequence"/>
</dbReference>
<evidence type="ECO:0000256" key="1">
    <source>
        <dbReference type="SAM" id="MobiDB-lite"/>
    </source>
</evidence>
<protein>
    <submittedName>
        <fullName evidence="2">Uncharacterized protein</fullName>
    </submittedName>
</protein>
<reference evidence="2" key="1">
    <citation type="submission" date="2021-02" db="EMBL/GenBank/DDBJ databases">
        <authorList>
            <person name="Nowell W R."/>
        </authorList>
    </citation>
    <scope>NUCLEOTIDE SEQUENCE</scope>
</reference>
<feature type="compositionally biased region" description="Acidic residues" evidence="1">
    <location>
        <begin position="342"/>
        <end position="365"/>
    </location>
</feature>
<name>A0A819SRM8_9BILA</name>
<dbReference type="EMBL" id="CAJOBF010002920">
    <property type="protein sequence ID" value="CAF4063829.1"/>
    <property type="molecule type" value="Genomic_DNA"/>
</dbReference>
<dbReference type="SUPFAM" id="SSF64484">
    <property type="entry name" value="beta and beta-prime subunits of DNA dependent RNA-polymerase"/>
    <property type="match status" value="1"/>
</dbReference>
<proteinExistence type="predicted"/>
<feature type="region of interest" description="Disordered" evidence="1">
    <location>
        <begin position="330"/>
        <end position="445"/>
    </location>
</feature>
<comment type="caution">
    <text evidence="2">The sequence shown here is derived from an EMBL/GenBank/DDBJ whole genome shotgun (WGS) entry which is preliminary data.</text>
</comment>
<feature type="compositionally biased region" description="Acidic residues" evidence="1">
    <location>
        <begin position="386"/>
        <end position="397"/>
    </location>
</feature>
<dbReference type="AlphaFoldDB" id="A0A819SRM8"/>
<organism evidence="2 3">
    <name type="scientific">Rotaria magnacalcarata</name>
    <dbReference type="NCBI Taxonomy" id="392030"/>
    <lineage>
        <taxon>Eukaryota</taxon>
        <taxon>Metazoa</taxon>
        <taxon>Spiralia</taxon>
        <taxon>Gnathifera</taxon>
        <taxon>Rotifera</taxon>
        <taxon>Eurotatoria</taxon>
        <taxon>Bdelloidea</taxon>
        <taxon>Philodinida</taxon>
        <taxon>Philodinidae</taxon>
        <taxon>Rotaria</taxon>
    </lineage>
</organism>
<evidence type="ECO:0000313" key="2">
    <source>
        <dbReference type="EMBL" id="CAF4063829.1"/>
    </source>
</evidence>